<dbReference type="STRING" id="692275.N1QNY4"/>
<dbReference type="InterPro" id="IPR018253">
    <property type="entry name" value="DnaJ_domain_CS"/>
</dbReference>
<dbReference type="InterPro" id="IPR036869">
    <property type="entry name" value="J_dom_sf"/>
</dbReference>
<accession>N1QNY4</accession>
<dbReference type="SUPFAM" id="SSF46565">
    <property type="entry name" value="Chaperone J-domain"/>
    <property type="match status" value="1"/>
</dbReference>
<dbReference type="PRINTS" id="PR00625">
    <property type="entry name" value="JDOMAIN"/>
</dbReference>
<feature type="region of interest" description="Disordered" evidence="1">
    <location>
        <begin position="85"/>
        <end position="660"/>
    </location>
</feature>
<feature type="compositionally biased region" description="Polar residues" evidence="1">
    <location>
        <begin position="419"/>
        <end position="436"/>
    </location>
</feature>
<feature type="compositionally biased region" description="Basic and acidic residues" evidence="1">
    <location>
        <begin position="85"/>
        <end position="98"/>
    </location>
</feature>
<dbReference type="Gene3D" id="1.10.287.110">
    <property type="entry name" value="DnaJ domain"/>
    <property type="match status" value="1"/>
</dbReference>
<dbReference type="PANTHER" id="PTHR44144:SF1">
    <property type="entry name" value="DNAJ HOMOLOG SUBFAMILY C MEMBER 9"/>
    <property type="match status" value="1"/>
</dbReference>
<dbReference type="PROSITE" id="PS50076">
    <property type="entry name" value="DNAJ_2"/>
    <property type="match status" value="1"/>
</dbReference>
<dbReference type="OMA" id="PPDIDPY"/>
<dbReference type="GeneID" id="27900982"/>
<dbReference type="OrthoDB" id="10250354at2759"/>
<evidence type="ECO:0000259" key="2">
    <source>
        <dbReference type="PROSITE" id="PS50076"/>
    </source>
</evidence>
<dbReference type="InterPro" id="IPR001623">
    <property type="entry name" value="DnaJ_domain"/>
</dbReference>
<gene>
    <name evidence="3" type="ORF">SEPMUDRAFT_146758</name>
</gene>
<evidence type="ECO:0000256" key="1">
    <source>
        <dbReference type="SAM" id="MobiDB-lite"/>
    </source>
</evidence>
<keyword evidence="4" id="KW-1185">Reference proteome</keyword>
<feature type="compositionally biased region" description="Polar residues" evidence="1">
    <location>
        <begin position="560"/>
        <end position="572"/>
    </location>
</feature>
<dbReference type="GO" id="GO:0005737">
    <property type="term" value="C:cytoplasm"/>
    <property type="evidence" value="ECO:0007669"/>
    <property type="project" value="TreeGrafter"/>
</dbReference>
<dbReference type="Pfam" id="PF00226">
    <property type="entry name" value="DnaJ"/>
    <property type="match status" value="1"/>
</dbReference>
<feature type="compositionally biased region" description="Basic and acidic residues" evidence="1">
    <location>
        <begin position="116"/>
        <end position="130"/>
    </location>
</feature>
<sequence length="660" mass="75772">MASPLPPDPYLALGVPKDATSAAVKMAHRKLVLKCHPDKVTDPAEKQAASDKFHKIQSAYEILIDESRRERYDAQVKLAELRKEALARHTERRPRGADVRSTSYRPEPPRSTYPSRGERVVPQYEERRPDYAATPDYFTAQPRTTVHKEPDYTERPTPKRAAESKEKPRGFTRSSKDSDKERRKEKVRQAERDVRKERERKQETYVEDDSESELDDYQRRARRMREEDAARRARDASYQQMPRSQRDAPEVYHDERARKMADHYADARDYINSTRGAVPRPKTEERRPSPVRMESSKDRLQSVKLDRSGRPAGFVRRSSERPGKDSRDEKKREKESTRKTSSRTPERRSSAETVDERRPPPLNTSKSSPPDMHMASEKQRAASLQPGSTAMPPPPVKRSDTTPQNTSARRGENVPPKTSRATEFTNGQPTPATTPDHQAPPHAKAPYGSRPYADDAEYATPEGYRTSNPQERTRPAFTRRVTRSPSPTKEAPREPLREYPSRNRESMYDTMPRSREVPSREMPRSREVPQAEAYRDPRDARDTRQPSYHASSARYPDRPQSMSMNPRKTSYRYTPGTGAEQVSRMAPAKEPFSREYGLYGETPSTRSPQQRPNEDVRHSKSLRPEFKMQSGYSYTAHPSGERPQVSRNHSGGVYQSARAA</sequence>
<feature type="compositionally biased region" description="Basic and acidic residues" evidence="1">
    <location>
        <begin position="281"/>
        <end position="309"/>
    </location>
</feature>
<organism evidence="3 4">
    <name type="scientific">Sphaerulina musiva (strain SO2202)</name>
    <name type="common">Poplar stem canker fungus</name>
    <name type="synonym">Septoria musiva</name>
    <dbReference type="NCBI Taxonomy" id="692275"/>
    <lineage>
        <taxon>Eukaryota</taxon>
        <taxon>Fungi</taxon>
        <taxon>Dikarya</taxon>
        <taxon>Ascomycota</taxon>
        <taxon>Pezizomycotina</taxon>
        <taxon>Dothideomycetes</taxon>
        <taxon>Dothideomycetidae</taxon>
        <taxon>Mycosphaerellales</taxon>
        <taxon>Mycosphaerellaceae</taxon>
        <taxon>Sphaerulina</taxon>
    </lineage>
</organism>
<dbReference type="RefSeq" id="XP_016765945.1">
    <property type="nucleotide sequence ID" value="XM_016903845.1"/>
</dbReference>
<feature type="compositionally biased region" description="Basic and acidic residues" evidence="1">
    <location>
        <begin position="317"/>
        <end position="359"/>
    </location>
</feature>
<feature type="domain" description="J" evidence="2">
    <location>
        <begin position="8"/>
        <end position="76"/>
    </location>
</feature>
<evidence type="ECO:0000313" key="3">
    <source>
        <dbReference type="EMBL" id="EMF17824.1"/>
    </source>
</evidence>
<feature type="compositionally biased region" description="Basic and acidic residues" evidence="1">
    <location>
        <begin position="216"/>
        <end position="235"/>
    </location>
</feature>
<feature type="compositionally biased region" description="Basic and acidic residues" evidence="1">
    <location>
        <begin position="244"/>
        <end position="269"/>
    </location>
</feature>
<feature type="compositionally biased region" description="Basic and acidic residues" evidence="1">
    <location>
        <begin position="146"/>
        <end position="204"/>
    </location>
</feature>
<feature type="compositionally biased region" description="Basic and acidic residues" evidence="1">
    <location>
        <begin position="490"/>
        <end position="544"/>
    </location>
</feature>
<dbReference type="eggNOG" id="KOG0691">
    <property type="taxonomic scope" value="Eukaryota"/>
</dbReference>
<dbReference type="HOGENOM" id="CLU_023189_1_0_1"/>
<dbReference type="GO" id="GO:0005634">
    <property type="term" value="C:nucleus"/>
    <property type="evidence" value="ECO:0007669"/>
    <property type="project" value="TreeGrafter"/>
</dbReference>
<dbReference type="InterPro" id="IPR052594">
    <property type="entry name" value="J_domain-containing_protein"/>
</dbReference>
<name>N1QNY4_SPHMS</name>
<dbReference type="Proteomes" id="UP000016931">
    <property type="component" value="Unassembled WGS sequence"/>
</dbReference>
<dbReference type="SMART" id="SM00271">
    <property type="entry name" value="DnaJ"/>
    <property type="match status" value="1"/>
</dbReference>
<feature type="compositionally biased region" description="Basic and acidic residues" evidence="1">
    <location>
        <begin position="612"/>
        <end position="626"/>
    </location>
</feature>
<dbReference type="PANTHER" id="PTHR44144">
    <property type="entry name" value="DNAJ HOMOLOG SUBFAMILY C MEMBER 9"/>
    <property type="match status" value="1"/>
</dbReference>
<feature type="compositionally biased region" description="Polar residues" evidence="1">
    <location>
        <begin position="602"/>
        <end position="611"/>
    </location>
</feature>
<evidence type="ECO:0000313" key="4">
    <source>
        <dbReference type="Proteomes" id="UP000016931"/>
    </source>
</evidence>
<dbReference type="AlphaFoldDB" id="N1QNY4"/>
<feature type="compositionally biased region" description="Acidic residues" evidence="1">
    <location>
        <begin position="205"/>
        <end position="215"/>
    </location>
</feature>
<dbReference type="PROSITE" id="PS00636">
    <property type="entry name" value="DNAJ_1"/>
    <property type="match status" value="1"/>
</dbReference>
<dbReference type="GO" id="GO:0031072">
    <property type="term" value="F:heat shock protein binding"/>
    <property type="evidence" value="ECO:0007669"/>
    <property type="project" value="TreeGrafter"/>
</dbReference>
<dbReference type="CDD" id="cd06257">
    <property type="entry name" value="DnaJ"/>
    <property type="match status" value="1"/>
</dbReference>
<dbReference type="EMBL" id="KB456260">
    <property type="protein sequence ID" value="EMF17824.1"/>
    <property type="molecule type" value="Genomic_DNA"/>
</dbReference>
<reference evidence="3 4" key="1">
    <citation type="journal article" date="2012" name="PLoS Pathog.">
        <title>Diverse lifestyles and strategies of plant pathogenesis encoded in the genomes of eighteen Dothideomycetes fungi.</title>
        <authorList>
            <person name="Ohm R.A."/>
            <person name="Feau N."/>
            <person name="Henrissat B."/>
            <person name="Schoch C.L."/>
            <person name="Horwitz B.A."/>
            <person name="Barry K.W."/>
            <person name="Condon B.J."/>
            <person name="Copeland A.C."/>
            <person name="Dhillon B."/>
            <person name="Glaser F."/>
            <person name="Hesse C.N."/>
            <person name="Kosti I."/>
            <person name="LaButti K."/>
            <person name="Lindquist E.A."/>
            <person name="Lucas S."/>
            <person name="Salamov A.A."/>
            <person name="Bradshaw R.E."/>
            <person name="Ciuffetti L."/>
            <person name="Hamelin R.C."/>
            <person name="Kema G.H.J."/>
            <person name="Lawrence C."/>
            <person name="Scott J.A."/>
            <person name="Spatafora J.W."/>
            <person name="Turgeon B.G."/>
            <person name="de Wit P.J.G.M."/>
            <person name="Zhong S."/>
            <person name="Goodwin S.B."/>
            <person name="Grigoriev I.V."/>
        </authorList>
    </citation>
    <scope>NUCLEOTIDE SEQUENCE [LARGE SCALE GENOMIC DNA]</scope>
    <source>
        <strain evidence="3 4">SO2202</strain>
    </source>
</reference>
<protein>
    <recommendedName>
        <fullName evidence="2">J domain-containing protein</fullName>
    </recommendedName>
</protein>
<proteinExistence type="predicted"/>